<evidence type="ECO:0000256" key="8">
    <source>
        <dbReference type="ARBA" id="ARBA00023163"/>
    </source>
</evidence>
<dbReference type="RefSeq" id="WP_311673882.1">
    <property type="nucleotide sequence ID" value="NZ_JAVREQ010000012.1"/>
</dbReference>
<sequence>MTTADLHTLTGAYSVHALPDAEREEFERHLGACESCTQEVRELSATAAKLGLASALTPPPALRERVLAEIANVRQEPPQVPRSHRRPGGGGSGRVRRLPRFALAASIAAAAALGGVSVWQYQLAQDAQERAERAEQRGETIARVLAAEDARVAVGELPDGASGSVVVSRSEDKAAFFASGMPEAPQGKVYQLWFSDHGTMRPAGLMESGERTGAVLMEGPVGDATGMGITVEPAGGSEQPTSEPVALMELPA</sequence>
<dbReference type="InterPro" id="IPR018764">
    <property type="entry name" value="RskA_C"/>
</dbReference>
<feature type="domain" description="Anti-sigma K factor RskA C-terminal" evidence="12">
    <location>
        <begin position="106"/>
        <end position="245"/>
    </location>
</feature>
<comment type="caution">
    <text evidence="13">The sequence shown here is derived from an EMBL/GenBank/DDBJ whole genome shotgun (WGS) entry which is preliminary data.</text>
</comment>
<comment type="subcellular location">
    <subcellularLocation>
        <location evidence="2">Cell membrane</location>
    </subcellularLocation>
    <subcellularLocation>
        <location evidence="1">Membrane</location>
        <topology evidence="1">Single-pass membrane protein</topology>
    </subcellularLocation>
</comment>
<keyword evidence="5" id="KW-1133">Transmembrane helix</keyword>
<name>A0ABU2NV38_9ACTN</name>
<dbReference type="Gene3D" id="1.10.10.1320">
    <property type="entry name" value="Anti-sigma factor, zinc-finger domain"/>
    <property type="match status" value="1"/>
</dbReference>
<dbReference type="InterPro" id="IPR041916">
    <property type="entry name" value="Anti_sigma_zinc_sf"/>
</dbReference>
<dbReference type="InterPro" id="IPR051474">
    <property type="entry name" value="Anti-sigma-K/W_factor"/>
</dbReference>
<evidence type="ECO:0000313" key="13">
    <source>
        <dbReference type="EMBL" id="MDT0380108.1"/>
    </source>
</evidence>
<protein>
    <recommendedName>
        <fullName evidence="10">Regulator of SigK</fullName>
    </recommendedName>
    <alternativeName>
        <fullName evidence="9">Sigma-K anti-sigma factor RskA</fullName>
    </alternativeName>
</protein>
<evidence type="ECO:0000313" key="14">
    <source>
        <dbReference type="Proteomes" id="UP001183414"/>
    </source>
</evidence>
<evidence type="ECO:0000256" key="1">
    <source>
        <dbReference type="ARBA" id="ARBA00004167"/>
    </source>
</evidence>
<keyword evidence="14" id="KW-1185">Reference proteome</keyword>
<gene>
    <name evidence="13" type="ORF">RM572_15205</name>
</gene>
<evidence type="ECO:0000256" key="4">
    <source>
        <dbReference type="ARBA" id="ARBA00022692"/>
    </source>
</evidence>
<evidence type="ECO:0000256" key="6">
    <source>
        <dbReference type="ARBA" id="ARBA00023015"/>
    </source>
</evidence>
<accession>A0ABU2NV38</accession>
<keyword evidence="7" id="KW-0472">Membrane</keyword>
<evidence type="ECO:0000256" key="10">
    <source>
        <dbReference type="ARBA" id="ARBA00030803"/>
    </source>
</evidence>
<evidence type="ECO:0000256" key="2">
    <source>
        <dbReference type="ARBA" id="ARBA00004236"/>
    </source>
</evidence>
<evidence type="ECO:0000256" key="11">
    <source>
        <dbReference type="SAM" id="MobiDB-lite"/>
    </source>
</evidence>
<evidence type="ECO:0000256" key="3">
    <source>
        <dbReference type="ARBA" id="ARBA00022475"/>
    </source>
</evidence>
<keyword evidence="6" id="KW-0805">Transcription regulation</keyword>
<evidence type="ECO:0000256" key="9">
    <source>
        <dbReference type="ARBA" id="ARBA00029829"/>
    </source>
</evidence>
<dbReference type="PANTHER" id="PTHR37461:SF1">
    <property type="entry name" value="ANTI-SIGMA-K FACTOR RSKA"/>
    <property type="match status" value="1"/>
</dbReference>
<evidence type="ECO:0000256" key="7">
    <source>
        <dbReference type="ARBA" id="ARBA00023136"/>
    </source>
</evidence>
<feature type="region of interest" description="Disordered" evidence="11">
    <location>
        <begin position="73"/>
        <end position="94"/>
    </location>
</feature>
<keyword evidence="8" id="KW-0804">Transcription</keyword>
<dbReference type="PANTHER" id="PTHR37461">
    <property type="entry name" value="ANTI-SIGMA-K FACTOR RSKA"/>
    <property type="match status" value="1"/>
</dbReference>
<dbReference type="Pfam" id="PF10099">
    <property type="entry name" value="RskA_C"/>
    <property type="match status" value="1"/>
</dbReference>
<keyword evidence="4" id="KW-0812">Transmembrane</keyword>
<dbReference type="Proteomes" id="UP001183414">
    <property type="component" value="Unassembled WGS sequence"/>
</dbReference>
<dbReference type="EMBL" id="JAVREQ010000012">
    <property type="protein sequence ID" value="MDT0380108.1"/>
    <property type="molecule type" value="Genomic_DNA"/>
</dbReference>
<reference evidence="14" key="1">
    <citation type="submission" date="2023-07" db="EMBL/GenBank/DDBJ databases">
        <title>30 novel species of actinomycetes from the DSMZ collection.</title>
        <authorList>
            <person name="Nouioui I."/>
        </authorList>
    </citation>
    <scope>NUCLEOTIDE SEQUENCE [LARGE SCALE GENOMIC DNA]</scope>
    <source>
        <strain evidence="14">DSM 42041</strain>
    </source>
</reference>
<proteinExistence type="predicted"/>
<evidence type="ECO:0000256" key="5">
    <source>
        <dbReference type="ARBA" id="ARBA00022989"/>
    </source>
</evidence>
<organism evidence="13 14">
    <name type="scientific">Streptomyces hazeniae</name>
    <dbReference type="NCBI Taxonomy" id="3075538"/>
    <lineage>
        <taxon>Bacteria</taxon>
        <taxon>Bacillati</taxon>
        <taxon>Actinomycetota</taxon>
        <taxon>Actinomycetes</taxon>
        <taxon>Kitasatosporales</taxon>
        <taxon>Streptomycetaceae</taxon>
        <taxon>Streptomyces</taxon>
    </lineage>
</organism>
<keyword evidence="3" id="KW-1003">Cell membrane</keyword>
<evidence type="ECO:0000259" key="12">
    <source>
        <dbReference type="Pfam" id="PF10099"/>
    </source>
</evidence>